<protein>
    <submittedName>
        <fullName evidence="2">Uncharacterized protein</fullName>
    </submittedName>
</protein>
<dbReference type="KEGG" id="bsto:C0V70_03845"/>
<evidence type="ECO:0000256" key="1">
    <source>
        <dbReference type="SAM" id="MobiDB-lite"/>
    </source>
</evidence>
<dbReference type="RefSeq" id="WP_102242550.1">
    <property type="nucleotide sequence ID" value="NZ_CP025704.1"/>
</dbReference>
<organism evidence="2 3">
    <name type="scientific">Bacteriovorax stolpii</name>
    <name type="common">Bdellovibrio stolpii</name>
    <dbReference type="NCBI Taxonomy" id="960"/>
    <lineage>
        <taxon>Bacteria</taxon>
        <taxon>Pseudomonadati</taxon>
        <taxon>Bdellovibrionota</taxon>
        <taxon>Bacteriovoracia</taxon>
        <taxon>Bacteriovoracales</taxon>
        <taxon>Bacteriovoracaceae</taxon>
        <taxon>Bacteriovorax</taxon>
    </lineage>
</organism>
<gene>
    <name evidence="2" type="ORF">C0V70_03845</name>
</gene>
<evidence type="ECO:0000313" key="2">
    <source>
        <dbReference type="EMBL" id="AUN97255.1"/>
    </source>
</evidence>
<name>A0A2K9NQC5_BACTC</name>
<dbReference type="Proteomes" id="UP000235584">
    <property type="component" value="Chromosome"/>
</dbReference>
<accession>A0A2K9NQC5</accession>
<reference evidence="2 3" key="1">
    <citation type="submission" date="2018-01" db="EMBL/GenBank/DDBJ databases">
        <title>Complete genome sequence of Bacteriovorax stolpii DSM12778.</title>
        <authorList>
            <person name="Tang B."/>
            <person name="Chang J."/>
        </authorList>
    </citation>
    <scope>NUCLEOTIDE SEQUENCE [LARGE SCALE GENOMIC DNA]</scope>
    <source>
        <strain evidence="2 3">DSM 12778</strain>
    </source>
</reference>
<feature type="region of interest" description="Disordered" evidence="1">
    <location>
        <begin position="1"/>
        <end position="66"/>
    </location>
</feature>
<feature type="compositionally biased region" description="Low complexity" evidence="1">
    <location>
        <begin position="37"/>
        <end position="50"/>
    </location>
</feature>
<dbReference type="EMBL" id="CP025704">
    <property type="protein sequence ID" value="AUN97255.1"/>
    <property type="molecule type" value="Genomic_DNA"/>
</dbReference>
<evidence type="ECO:0000313" key="3">
    <source>
        <dbReference type="Proteomes" id="UP000235584"/>
    </source>
</evidence>
<feature type="compositionally biased region" description="Polar residues" evidence="1">
    <location>
        <begin position="1"/>
        <end position="21"/>
    </location>
</feature>
<proteinExistence type="predicted"/>
<dbReference type="AlphaFoldDB" id="A0A2K9NQC5"/>
<keyword evidence="3" id="KW-1185">Reference proteome</keyword>
<sequence length="66" mass="7175">MTTDNQTTNSLTPIEDNTTYSKAAGIGRNSASKAVEKTSTTLKTLSLRPTKSVKKNSSFKPTKKLR</sequence>